<sequence length="91" mass="10495">MKSKKLLQELELVAEKLGIQTVYDTFQGRGGGCRVIEDRYIVINSRLADEIKAELFLKALSELPIDEIYIKPEIRELLEEARKSRPQTESM</sequence>
<dbReference type="Proteomes" id="UP000317778">
    <property type="component" value="Unassembled WGS sequence"/>
</dbReference>
<evidence type="ECO:0000313" key="1">
    <source>
        <dbReference type="EMBL" id="TKJ42851.1"/>
    </source>
</evidence>
<accession>A0A532V6N3</accession>
<dbReference type="AlphaFoldDB" id="A0A532V6N3"/>
<proteinExistence type="predicted"/>
<name>A0A532V6N3_UNCT6</name>
<organism evidence="1 2">
    <name type="scientific">candidate division TA06 bacterium B3_TA06</name>
    <dbReference type="NCBI Taxonomy" id="2012487"/>
    <lineage>
        <taxon>Bacteria</taxon>
        <taxon>Bacteria division TA06</taxon>
    </lineage>
</organism>
<dbReference type="EMBL" id="NJBO01000008">
    <property type="protein sequence ID" value="TKJ42851.1"/>
    <property type="molecule type" value="Genomic_DNA"/>
</dbReference>
<reference evidence="1 2" key="1">
    <citation type="submission" date="2017-06" db="EMBL/GenBank/DDBJ databases">
        <title>Novel microbial phyla capable of carbon fixation and sulfur reduction in deep-sea sediments.</title>
        <authorList>
            <person name="Huang J."/>
            <person name="Baker B."/>
            <person name="Wang Y."/>
        </authorList>
    </citation>
    <scope>NUCLEOTIDE SEQUENCE [LARGE SCALE GENOMIC DNA]</scope>
    <source>
        <strain evidence="1">B3_TA06</strain>
    </source>
</reference>
<gene>
    <name evidence="1" type="ORF">CEE36_06185</name>
</gene>
<comment type="caution">
    <text evidence="1">The sequence shown here is derived from an EMBL/GenBank/DDBJ whole genome shotgun (WGS) entry which is preliminary data.</text>
</comment>
<evidence type="ECO:0000313" key="2">
    <source>
        <dbReference type="Proteomes" id="UP000317778"/>
    </source>
</evidence>
<protein>
    <submittedName>
        <fullName evidence="1">Uncharacterized protein</fullName>
    </submittedName>
</protein>